<feature type="binding site" evidence="16">
    <location>
        <begin position="38"/>
        <end position="40"/>
    </location>
    <ligand>
        <name>GTP</name>
        <dbReference type="ChEBI" id="CHEBI:37565"/>
    </ligand>
</feature>
<evidence type="ECO:0000256" key="9">
    <source>
        <dbReference type="ARBA" id="ARBA00022679"/>
    </source>
</evidence>
<evidence type="ECO:0000256" key="7">
    <source>
        <dbReference type="ARBA" id="ARBA00007490"/>
    </source>
</evidence>
<evidence type="ECO:0000256" key="4">
    <source>
        <dbReference type="ARBA" id="ARBA00003889"/>
    </source>
</evidence>
<comment type="pathway">
    <text evidence="6 14">Cofactor biosynthesis; adenosylcobalamin biosynthesis; adenosylcobalamin from cob(II)yrinate a,c-diamide: step 5/7.</text>
</comment>
<keyword evidence="17" id="KW-0548">Nucleotidyltransferase</keyword>
<dbReference type="Gene3D" id="3.40.50.300">
    <property type="entry name" value="P-loop containing nucleotide triphosphate hydrolases"/>
    <property type="match status" value="1"/>
</dbReference>
<proteinExistence type="inferred from homology"/>
<feature type="active site" description="GMP-histidine intermediate" evidence="15">
    <location>
        <position position="55"/>
    </location>
</feature>
<feature type="binding site" evidence="16">
    <location>
        <begin position="7"/>
        <end position="14"/>
    </location>
    <ligand>
        <name>GTP</name>
        <dbReference type="ChEBI" id="CHEBI:37565"/>
    </ligand>
</feature>
<evidence type="ECO:0000256" key="10">
    <source>
        <dbReference type="ARBA" id="ARBA00022741"/>
    </source>
</evidence>
<keyword evidence="11 14" id="KW-0418">Kinase</keyword>
<comment type="function">
    <text evidence="4 14">Catalyzes ATP-dependent phosphorylation of adenosylcobinamide and addition of GMP to adenosylcobinamide phosphate.</text>
</comment>
<comment type="pathway">
    <text evidence="5 14">Cofactor biosynthesis; adenosylcobalamin biosynthesis; adenosylcobalamin from cob(II)yrinate a,c-diamide: step 6/7.</text>
</comment>
<comment type="caution">
    <text evidence="17">The sequence shown here is derived from an EMBL/GenBank/DDBJ whole genome shotgun (WGS) entry which is preliminary data.</text>
</comment>
<evidence type="ECO:0000313" key="18">
    <source>
        <dbReference type="Proteomes" id="UP001139333"/>
    </source>
</evidence>
<evidence type="ECO:0000256" key="12">
    <source>
        <dbReference type="ARBA" id="ARBA00022840"/>
    </source>
</evidence>
<dbReference type="GO" id="GO:0043752">
    <property type="term" value="F:adenosylcobinamide kinase activity"/>
    <property type="evidence" value="ECO:0007669"/>
    <property type="project" value="UniProtKB-EC"/>
</dbReference>
<keyword evidence="9 14" id="KW-0808">Transferase</keyword>
<protein>
    <recommendedName>
        <fullName evidence="14">Bifunctional adenosylcobalamin biosynthesis protein</fullName>
        <ecNumber evidence="14">2.7.1.156</ecNumber>
        <ecNumber evidence="14">2.7.7.62</ecNumber>
    </recommendedName>
</protein>
<keyword evidence="13 14" id="KW-0342">GTP-binding</keyword>
<sequence length="191" mass="20928">MLHLVIGGARSGKSRFAERQVAELVDAQASAIQPYYIATATAGEDIEMQQRIMRHQQDRLQRQLSWQVVESPLALAQTLTAIDNPKQVILVDCLTLYLTNHLLIDAADTESGEPCSSWHNEKQQLLNVLPKLQSHIVLVSNEVGSGIVPMGELSREFVDQAGWLNQAIAELADQVTLVVAGLPLALKPSNS</sequence>
<dbReference type="EMBL" id="JAKIKP010000002">
    <property type="protein sequence ID" value="MCL1141982.1"/>
    <property type="molecule type" value="Genomic_DNA"/>
</dbReference>
<evidence type="ECO:0000256" key="6">
    <source>
        <dbReference type="ARBA" id="ARBA00005159"/>
    </source>
</evidence>
<feature type="binding site" evidence="16">
    <location>
        <position position="70"/>
    </location>
    <ligand>
        <name>GTP</name>
        <dbReference type="ChEBI" id="CHEBI:37565"/>
    </ligand>
</feature>
<evidence type="ECO:0000256" key="13">
    <source>
        <dbReference type="ARBA" id="ARBA00023134"/>
    </source>
</evidence>
<keyword evidence="8 14" id="KW-0169">Cobalamin biosynthesis</keyword>
<dbReference type="NCBIfam" id="NF004469">
    <property type="entry name" value="PRK05800.1"/>
    <property type="match status" value="1"/>
</dbReference>
<evidence type="ECO:0000256" key="1">
    <source>
        <dbReference type="ARBA" id="ARBA00000312"/>
    </source>
</evidence>
<evidence type="ECO:0000256" key="2">
    <source>
        <dbReference type="ARBA" id="ARBA00000711"/>
    </source>
</evidence>
<dbReference type="GO" id="GO:0008820">
    <property type="term" value="F:cobinamide phosphate guanylyltransferase activity"/>
    <property type="evidence" value="ECO:0007669"/>
    <property type="project" value="UniProtKB-UniRule"/>
</dbReference>
<dbReference type="CDD" id="cd00544">
    <property type="entry name" value="CobU"/>
    <property type="match status" value="1"/>
</dbReference>
<organism evidence="17 18">
    <name type="scientific">Shewanella gaetbuli</name>
    <dbReference type="NCBI Taxonomy" id="220752"/>
    <lineage>
        <taxon>Bacteria</taxon>
        <taxon>Pseudomonadati</taxon>
        <taxon>Pseudomonadota</taxon>
        <taxon>Gammaproteobacteria</taxon>
        <taxon>Alteromonadales</taxon>
        <taxon>Shewanellaceae</taxon>
        <taxon>Shewanella</taxon>
    </lineage>
</organism>
<dbReference type="SUPFAM" id="SSF52540">
    <property type="entry name" value="P-loop containing nucleoside triphosphate hydrolases"/>
    <property type="match status" value="1"/>
</dbReference>
<evidence type="ECO:0000256" key="16">
    <source>
        <dbReference type="PIRSR" id="PIRSR006135-2"/>
    </source>
</evidence>
<dbReference type="InterPro" id="IPR027417">
    <property type="entry name" value="P-loop_NTPase"/>
</dbReference>
<dbReference type="RefSeq" id="WP_248994655.1">
    <property type="nucleotide sequence ID" value="NZ_JAKIKP010000002.1"/>
</dbReference>
<evidence type="ECO:0000256" key="5">
    <source>
        <dbReference type="ARBA" id="ARBA00004692"/>
    </source>
</evidence>
<reference evidence="17" key="1">
    <citation type="submission" date="2022-01" db="EMBL/GenBank/DDBJ databases">
        <title>Whole genome-based taxonomy of the Shewanellaceae.</title>
        <authorList>
            <person name="Martin-Rodriguez A.J."/>
        </authorList>
    </citation>
    <scope>NUCLEOTIDE SEQUENCE</scope>
    <source>
        <strain evidence="17">DSM 16422</strain>
    </source>
</reference>
<dbReference type="AlphaFoldDB" id="A0A9X1ZLQ2"/>
<dbReference type="PIRSF" id="PIRSF006135">
    <property type="entry name" value="CobU"/>
    <property type="match status" value="1"/>
</dbReference>
<comment type="catalytic activity">
    <reaction evidence="3">
        <text>adenosylcob(III)inamide + GTP = adenosylcob(III)inamide phosphate + GDP + H(+)</text>
        <dbReference type="Rhea" id="RHEA:15765"/>
        <dbReference type="ChEBI" id="CHEBI:2480"/>
        <dbReference type="ChEBI" id="CHEBI:15378"/>
        <dbReference type="ChEBI" id="CHEBI:37565"/>
        <dbReference type="ChEBI" id="CHEBI:58189"/>
        <dbReference type="ChEBI" id="CHEBI:58502"/>
        <dbReference type="EC" id="2.7.1.156"/>
    </reaction>
</comment>
<comment type="catalytic activity">
    <reaction evidence="2 14">
        <text>adenosylcob(III)inamide phosphate + GTP + H(+) = adenosylcob(III)inamide-GDP + diphosphate</text>
        <dbReference type="Rhea" id="RHEA:22712"/>
        <dbReference type="ChEBI" id="CHEBI:15378"/>
        <dbReference type="ChEBI" id="CHEBI:33019"/>
        <dbReference type="ChEBI" id="CHEBI:37565"/>
        <dbReference type="ChEBI" id="CHEBI:58502"/>
        <dbReference type="ChEBI" id="CHEBI:60487"/>
        <dbReference type="EC" id="2.7.7.62"/>
    </reaction>
</comment>
<evidence type="ECO:0000256" key="3">
    <source>
        <dbReference type="ARBA" id="ARBA00001522"/>
    </source>
</evidence>
<dbReference type="GO" id="GO:0009236">
    <property type="term" value="P:cobalamin biosynthetic process"/>
    <property type="evidence" value="ECO:0007669"/>
    <property type="project" value="UniProtKB-UniRule"/>
</dbReference>
<comment type="catalytic activity">
    <reaction evidence="1 14">
        <text>adenosylcob(III)inamide + ATP = adenosylcob(III)inamide phosphate + ADP + H(+)</text>
        <dbReference type="Rhea" id="RHEA:15769"/>
        <dbReference type="ChEBI" id="CHEBI:2480"/>
        <dbReference type="ChEBI" id="CHEBI:15378"/>
        <dbReference type="ChEBI" id="CHEBI:30616"/>
        <dbReference type="ChEBI" id="CHEBI:58502"/>
        <dbReference type="ChEBI" id="CHEBI:456216"/>
        <dbReference type="EC" id="2.7.1.156"/>
    </reaction>
</comment>
<dbReference type="PANTHER" id="PTHR34848:SF1">
    <property type="entry name" value="BIFUNCTIONAL ADENOSYLCOBALAMIN BIOSYNTHESIS PROTEIN COBU"/>
    <property type="match status" value="1"/>
</dbReference>
<dbReference type="EC" id="2.7.7.62" evidence="14"/>
<dbReference type="Proteomes" id="UP001139333">
    <property type="component" value="Unassembled WGS sequence"/>
</dbReference>
<gene>
    <name evidence="17" type="primary">cobU</name>
    <name evidence="17" type="ORF">L2672_04620</name>
</gene>
<evidence type="ECO:0000256" key="8">
    <source>
        <dbReference type="ARBA" id="ARBA00022573"/>
    </source>
</evidence>
<feature type="binding site" evidence="16">
    <location>
        <position position="92"/>
    </location>
    <ligand>
        <name>GTP</name>
        <dbReference type="ChEBI" id="CHEBI:37565"/>
    </ligand>
</feature>
<evidence type="ECO:0000256" key="14">
    <source>
        <dbReference type="PIRNR" id="PIRNR006135"/>
    </source>
</evidence>
<keyword evidence="12 14" id="KW-0067">ATP-binding</keyword>
<keyword evidence="18" id="KW-1185">Reference proteome</keyword>
<evidence type="ECO:0000256" key="15">
    <source>
        <dbReference type="PIRSR" id="PIRSR006135-1"/>
    </source>
</evidence>
<evidence type="ECO:0000313" key="17">
    <source>
        <dbReference type="EMBL" id="MCL1141982.1"/>
    </source>
</evidence>
<dbReference type="EC" id="2.7.1.156" evidence="14"/>
<dbReference type="InterPro" id="IPR003203">
    <property type="entry name" value="CobU/CobP"/>
</dbReference>
<evidence type="ECO:0000256" key="11">
    <source>
        <dbReference type="ARBA" id="ARBA00022777"/>
    </source>
</evidence>
<name>A0A9X1ZLQ2_9GAMM</name>
<dbReference type="GO" id="GO:0005525">
    <property type="term" value="F:GTP binding"/>
    <property type="evidence" value="ECO:0007669"/>
    <property type="project" value="UniProtKB-UniRule"/>
</dbReference>
<dbReference type="Pfam" id="PF02283">
    <property type="entry name" value="CobU"/>
    <property type="match status" value="1"/>
</dbReference>
<keyword evidence="10 14" id="KW-0547">Nucleotide-binding</keyword>
<accession>A0A9X1ZLQ2</accession>
<comment type="similarity">
    <text evidence="7 14">Belongs to the CobU/CobP family.</text>
</comment>
<dbReference type="PANTHER" id="PTHR34848">
    <property type="match status" value="1"/>
</dbReference>
<dbReference type="GO" id="GO:0005524">
    <property type="term" value="F:ATP binding"/>
    <property type="evidence" value="ECO:0007669"/>
    <property type="project" value="UniProtKB-UniRule"/>
</dbReference>